<organism evidence="1">
    <name type="scientific">Strongyloides ratti</name>
    <name type="common">Parasitic roundworm</name>
    <dbReference type="NCBI Taxonomy" id="34506"/>
    <lineage>
        <taxon>Eukaryota</taxon>
        <taxon>Metazoa</taxon>
        <taxon>Ecdysozoa</taxon>
        <taxon>Nematoda</taxon>
        <taxon>Chromadorea</taxon>
        <taxon>Rhabditida</taxon>
        <taxon>Tylenchina</taxon>
        <taxon>Panagrolaimomorpha</taxon>
        <taxon>Strongyloidoidea</taxon>
        <taxon>Strongyloididae</taxon>
        <taxon>Strongyloides</taxon>
    </lineage>
</organism>
<dbReference type="OrthoDB" id="1323at2759"/>
<dbReference type="AlphaFoldDB" id="A0A090LEN1"/>
<proteinExistence type="predicted"/>
<evidence type="ECO:0000313" key="3">
    <source>
        <dbReference type="WBParaSite" id="SRAE_2000128100.1"/>
    </source>
</evidence>
<dbReference type="WormBase" id="SRAE_2000128100">
    <property type="protein sequence ID" value="SRP10012"/>
    <property type="gene ID" value="WBGene00261484"/>
</dbReference>
<accession>A0A090LEN1</accession>
<dbReference type="Gene3D" id="3.40.50.1400">
    <property type="match status" value="1"/>
</dbReference>
<dbReference type="WBParaSite" id="SRAE_2000128100.1">
    <property type="protein sequence ID" value="SRAE_2000128100.1"/>
    <property type="gene ID" value="WBGene00261484"/>
</dbReference>
<evidence type="ECO:0000313" key="1">
    <source>
        <dbReference type="EMBL" id="CEF66613.1"/>
    </source>
</evidence>
<reference evidence="3" key="2">
    <citation type="submission" date="2020-12" db="UniProtKB">
        <authorList>
            <consortium name="WormBaseParasite"/>
        </authorList>
    </citation>
    <scope>IDENTIFICATION</scope>
</reference>
<evidence type="ECO:0000313" key="2">
    <source>
        <dbReference type="Proteomes" id="UP000035682"/>
    </source>
</evidence>
<evidence type="ECO:0000313" key="4">
    <source>
        <dbReference type="WormBase" id="SRAE_2000128100"/>
    </source>
</evidence>
<reference evidence="1 2" key="1">
    <citation type="submission" date="2014-09" db="EMBL/GenBank/DDBJ databases">
        <authorList>
            <person name="Martin A.A."/>
        </authorList>
    </citation>
    <scope>NUCLEOTIDE SEQUENCE</scope>
    <source>
        <strain evidence="2">ED321</strain>
        <strain evidence="1">ED321 Heterogonic</strain>
    </source>
</reference>
<name>A0A090LEN1_STRRB</name>
<sequence length="157" mass="18308">MKTFFLKFSRSLSSKLPSPKTTVLLVHNGLPKSLYYAKDFLSNELIEIHKFPPFLAKFGIDKYVDNSKCIFKCMEDYTKCEEISNYFDKLSKNIEDKLTETASFGSPYKVEYSFNFPISDKDYSIENTLMNMISKNGTQRFVVLPLHPIYDNKTNKY</sequence>
<protein>
    <submittedName>
        <fullName evidence="1 3">Ferrochelatase family-containing protein</fullName>
    </submittedName>
</protein>
<keyword evidence="2" id="KW-1185">Reference proteome</keyword>
<gene>
    <name evidence="1 3 4" type="ORF">SRAE_2000128100</name>
</gene>
<dbReference type="RefSeq" id="XP_024505813.1">
    <property type="nucleotide sequence ID" value="XM_024652214.1"/>
</dbReference>
<dbReference type="EMBL" id="LN609529">
    <property type="protein sequence ID" value="CEF66613.1"/>
    <property type="molecule type" value="Genomic_DNA"/>
</dbReference>
<dbReference type="CTD" id="36378978"/>
<dbReference type="GeneID" id="36378978"/>
<dbReference type="Proteomes" id="UP000035682">
    <property type="component" value="Unplaced"/>
</dbReference>
<dbReference type="STRING" id="34506.A0A090LEN1"/>